<dbReference type="Proteomes" id="UP000588098">
    <property type="component" value="Unassembled WGS sequence"/>
</dbReference>
<protein>
    <submittedName>
        <fullName evidence="2">Uncharacterized protein</fullName>
    </submittedName>
</protein>
<feature type="compositionally biased region" description="Polar residues" evidence="1">
    <location>
        <begin position="71"/>
        <end position="80"/>
    </location>
</feature>
<proteinExistence type="predicted"/>
<dbReference type="EMBL" id="JACHJL010000001">
    <property type="protein sequence ID" value="MBB5933528.1"/>
    <property type="molecule type" value="Genomic_DNA"/>
</dbReference>
<sequence length="115" mass="11936">MSGGWTWSYDPDAEHVVGGLPAEVVTEVERLAAQLTVLGRDAADVGRAPVSSTGATRPRTPARAPGPARPCTSSRPTLSGASRGPRGHNPRLASRARVTASLSPVTSTRAASWRP</sequence>
<accession>A0A7W9UW85</accession>
<organism evidence="2 3">
    <name type="scientific">Streptomyces zagrosensis</name>
    <dbReference type="NCBI Taxonomy" id="1042984"/>
    <lineage>
        <taxon>Bacteria</taxon>
        <taxon>Bacillati</taxon>
        <taxon>Actinomycetota</taxon>
        <taxon>Actinomycetes</taxon>
        <taxon>Kitasatosporales</taxon>
        <taxon>Streptomycetaceae</taxon>
        <taxon>Streptomyces</taxon>
    </lineage>
</organism>
<feature type="compositionally biased region" description="Low complexity" evidence="1">
    <location>
        <begin position="53"/>
        <end position="70"/>
    </location>
</feature>
<comment type="caution">
    <text evidence="2">The sequence shown here is derived from an EMBL/GenBank/DDBJ whole genome shotgun (WGS) entry which is preliminary data.</text>
</comment>
<reference evidence="2 3" key="1">
    <citation type="submission" date="2020-08" db="EMBL/GenBank/DDBJ databases">
        <title>Genomic Encyclopedia of Type Strains, Phase III (KMG-III): the genomes of soil and plant-associated and newly described type strains.</title>
        <authorList>
            <person name="Whitman W."/>
        </authorList>
    </citation>
    <scope>NUCLEOTIDE SEQUENCE [LARGE SCALE GENOMIC DNA]</scope>
    <source>
        <strain evidence="2 3">CECT 8305</strain>
    </source>
</reference>
<gene>
    <name evidence="2" type="ORF">FHS42_000546</name>
</gene>
<name>A0A7W9UW85_9ACTN</name>
<evidence type="ECO:0000256" key="1">
    <source>
        <dbReference type="SAM" id="MobiDB-lite"/>
    </source>
</evidence>
<evidence type="ECO:0000313" key="3">
    <source>
        <dbReference type="Proteomes" id="UP000588098"/>
    </source>
</evidence>
<keyword evidence="3" id="KW-1185">Reference proteome</keyword>
<feature type="compositionally biased region" description="Polar residues" evidence="1">
    <location>
        <begin position="100"/>
        <end position="115"/>
    </location>
</feature>
<dbReference type="AlphaFoldDB" id="A0A7W9UW85"/>
<evidence type="ECO:0000313" key="2">
    <source>
        <dbReference type="EMBL" id="MBB5933528.1"/>
    </source>
</evidence>
<feature type="region of interest" description="Disordered" evidence="1">
    <location>
        <begin position="39"/>
        <end position="115"/>
    </location>
</feature>